<dbReference type="EMBL" id="JALJOU010000098">
    <property type="protein sequence ID" value="KAK9821717.1"/>
    <property type="molecule type" value="Genomic_DNA"/>
</dbReference>
<dbReference type="Proteomes" id="UP001445335">
    <property type="component" value="Unassembled WGS sequence"/>
</dbReference>
<organism evidence="2 3">
    <name type="scientific">Elliptochloris bilobata</name>
    <dbReference type="NCBI Taxonomy" id="381761"/>
    <lineage>
        <taxon>Eukaryota</taxon>
        <taxon>Viridiplantae</taxon>
        <taxon>Chlorophyta</taxon>
        <taxon>core chlorophytes</taxon>
        <taxon>Trebouxiophyceae</taxon>
        <taxon>Trebouxiophyceae incertae sedis</taxon>
        <taxon>Elliptochloris clade</taxon>
        <taxon>Elliptochloris</taxon>
    </lineage>
</organism>
<protein>
    <submittedName>
        <fullName evidence="2">Uncharacterized protein</fullName>
    </submittedName>
</protein>
<evidence type="ECO:0000256" key="1">
    <source>
        <dbReference type="SAM" id="MobiDB-lite"/>
    </source>
</evidence>
<evidence type="ECO:0000313" key="3">
    <source>
        <dbReference type="Proteomes" id="UP001445335"/>
    </source>
</evidence>
<sequence length="327" mass="33088">MPSLLVTYLLQALAQSKQSRTKRVASAREYYQMAGTSKQQGQLPCKATQRDRLKLVMQQVFLAEPPACMQLPALGHSAAWLLAAVSALLVHTAPVTVPLLSWNLAAACTGGRHARVGRLGLTPWQSPLAAALLLAAGLAAISLAARTRAAAAAALAASAQRALTPELLAAWRATLVEAAEPDQAQKPDGAEPWLPPPDAIASDPAADSAAVAPESAPAAPAVAAATPVLGGTAAAAGGLPGAAAAAPGSATQAALEAEVRQLEQLIHGEQAEEGAGGAGGWPRRSLAELAAAVERLAAEIGGEWLPVDAATPRALLARTRALRAVVG</sequence>
<feature type="compositionally biased region" description="Low complexity" evidence="1">
    <location>
        <begin position="199"/>
        <end position="213"/>
    </location>
</feature>
<evidence type="ECO:0000313" key="2">
    <source>
        <dbReference type="EMBL" id="KAK9821717.1"/>
    </source>
</evidence>
<comment type="caution">
    <text evidence="2">The sequence shown here is derived from an EMBL/GenBank/DDBJ whole genome shotgun (WGS) entry which is preliminary data.</text>
</comment>
<name>A0AAW1QK38_9CHLO</name>
<gene>
    <name evidence="2" type="ORF">WJX81_002668</name>
</gene>
<accession>A0AAW1QK38</accession>
<keyword evidence="3" id="KW-1185">Reference proteome</keyword>
<feature type="region of interest" description="Disordered" evidence="1">
    <location>
        <begin position="180"/>
        <end position="213"/>
    </location>
</feature>
<proteinExistence type="predicted"/>
<reference evidence="2 3" key="1">
    <citation type="journal article" date="2024" name="Nat. Commun.">
        <title>Phylogenomics reveals the evolutionary origins of lichenization in chlorophyte algae.</title>
        <authorList>
            <person name="Puginier C."/>
            <person name="Libourel C."/>
            <person name="Otte J."/>
            <person name="Skaloud P."/>
            <person name="Haon M."/>
            <person name="Grisel S."/>
            <person name="Petersen M."/>
            <person name="Berrin J.G."/>
            <person name="Delaux P.M."/>
            <person name="Dal Grande F."/>
            <person name="Keller J."/>
        </authorList>
    </citation>
    <scope>NUCLEOTIDE SEQUENCE [LARGE SCALE GENOMIC DNA]</scope>
    <source>
        <strain evidence="2 3">SAG 245.80</strain>
    </source>
</reference>
<dbReference type="AlphaFoldDB" id="A0AAW1QK38"/>